<sequence>MYKLRIYKLSGIDKGNLDHEELFNTKDQMDKRYDELFKKDLYCLNPTAWEQKNGGWKRLEGY</sequence>
<gene>
    <name evidence="1" type="ORF">DW172_03490</name>
</gene>
<name>A0A414ZRB2_9FIRM</name>
<organism evidence="1 2">
    <name type="scientific">Agathobacter rectalis</name>
    <dbReference type="NCBI Taxonomy" id="39491"/>
    <lineage>
        <taxon>Bacteria</taxon>
        <taxon>Bacillati</taxon>
        <taxon>Bacillota</taxon>
        <taxon>Clostridia</taxon>
        <taxon>Lachnospirales</taxon>
        <taxon>Lachnospiraceae</taxon>
        <taxon>Agathobacter</taxon>
    </lineage>
</organism>
<reference evidence="1 2" key="1">
    <citation type="submission" date="2018-08" db="EMBL/GenBank/DDBJ databases">
        <title>A genome reference for cultivated species of the human gut microbiota.</title>
        <authorList>
            <person name="Zou Y."/>
            <person name="Xue W."/>
            <person name="Luo G."/>
        </authorList>
    </citation>
    <scope>NUCLEOTIDE SEQUENCE [LARGE SCALE GENOMIC DNA]</scope>
    <source>
        <strain evidence="1 2">AM16-11</strain>
    </source>
</reference>
<dbReference type="AlphaFoldDB" id="A0A414ZRB2"/>
<protein>
    <submittedName>
        <fullName evidence="1">Uncharacterized protein</fullName>
    </submittedName>
</protein>
<evidence type="ECO:0000313" key="1">
    <source>
        <dbReference type="EMBL" id="RHI25758.1"/>
    </source>
</evidence>
<dbReference type="EMBL" id="QRKN01000001">
    <property type="protein sequence ID" value="RHI25758.1"/>
    <property type="molecule type" value="Genomic_DNA"/>
</dbReference>
<comment type="caution">
    <text evidence="1">The sequence shown here is derived from an EMBL/GenBank/DDBJ whole genome shotgun (WGS) entry which is preliminary data.</text>
</comment>
<proteinExistence type="predicted"/>
<accession>A0A414ZRB2</accession>
<evidence type="ECO:0000313" key="2">
    <source>
        <dbReference type="Proteomes" id="UP000285865"/>
    </source>
</evidence>
<dbReference type="Proteomes" id="UP000285865">
    <property type="component" value="Unassembled WGS sequence"/>
</dbReference>
<dbReference type="RefSeq" id="WP_118257234.1">
    <property type="nucleotide sequence ID" value="NZ_QRKN01000001.1"/>
</dbReference>